<dbReference type="KEGG" id="scu:SCE1572_11935"/>
<sequence length="42" mass="4276">MGLSASETDGNAATPQSIDAAVRALRRMSVVFVAILGSLLVS</sequence>
<reference evidence="1 2" key="1">
    <citation type="journal article" date="2013" name="Sci. Rep.">
        <title>Extraordinary expansion of a Sorangium cellulosum genome from an alkaline milieu.</title>
        <authorList>
            <person name="Han K."/>
            <person name="Li Z.F."/>
            <person name="Peng R."/>
            <person name="Zhu L.P."/>
            <person name="Zhou T."/>
            <person name="Wang L.G."/>
            <person name="Li S.G."/>
            <person name="Zhang X.B."/>
            <person name="Hu W."/>
            <person name="Wu Z.H."/>
            <person name="Qin N."/>
            <person name="Li Y.Z."/>
        </authorList>
    </citation>
    <scope>NUCLEOTIDE SEQUENCE [LARGE SCALE GENOMIC DNA]</scope>
    <source>
        <strain evidence="1 2">So0157-2</strain>
    </source>
</reference>
<name>S4XS03_SORCE</name>
<organism evidence="1 2">
    <name type="scientific">Sorangium cellulosum So0157-2</name>
    <dbReference type="NCBI Taxonomy" id="1254432"/>
    <lineage>
        <taxon>Bacteria</taxon>
        <taxon>Pseudomonadati</taxon>
        <taxon>Myxococcota</taxon>
        <taxon>Polyangia</taxon>
        <taxon>Polyangiales</taxon>
        <taxon>Polyangiaceae</taxon>
        <taxon>Sorangium</taxon>
    </lineage>
</organism>
<evidence type="ECO:0000313" key="2">
    <source>
        <dbReference type="Proteomes" id="UP000014803"/>
    </source>
</evidence>
<gene>
    <name evidence="1" type="ORF">SCE1572_11935</name>
</gene>
<evidence type="ECO:0000313" key="1">
    <source>
        <dbReference type="EMBL" id="AGP35161.1"/>
    </source>
</evidence>
<dbReference type="EMBL" id="CP003969">
    <property type="protein sequence ID" value="AGP35161.1"/>
    <property type="molecule type" value="Genomic_DNA"/>
</dbReference>
<protein>
    <submittedName>
        <fullName evidence="1">Uncharacterized protein</fullName>
    </submittedName>
</protein>
<accession>S4XS03</accession>
<proteinExistence type="predicted"/>
<dbReference type="AlphaFoldDB" id="S4XS03"/>
<dbReference type="Proteomes" id="UP000014803">
    <property type="component" value="Chromosome"/>
</dbReference>
<dbReference type="HOGENOM" id="CLU_3257959_0_0_7"/>